<sequence length="1036" mass="117160">MSISNDNQAVPVSSIREEYRRLQEVDSFLSDIWQCEVQAYEHPGDYDGITNGAGRPSPALDTSASGGHRNRPNSDGTIADANVFPYHSALYPLLDCYDSIREDVASDLKQAAVPPSEAPDPLSTNGHRRSKFSLRLDPQGFHIEELGFLDGHLPNSAWAIRETLMPQRRREDYLTYVLHGHEADEDDEIIPVTEQHPNGQDQDATSLPRPRFWEILMNNNPRIASSNVSLAPDNEDDEHHDRDYETQKARHARNFSFLSWWEREIVSNPTYTLKSSPESKGATSLSTSFSAECLFATSPMDANLVLLRVLKHAMSDLQRDFRLARGVLLLIADWCLCDDAYNVRDSSVNSRCKAAEESSETTGEGIETLRRLLTIISSEYVHCAGFCHEWYMENGGDMHAAEMNANQHHAARNAHGDESIDLEETSDEDSDEWDTSYNAPLNDSRALDSPTHYCYDWFQVLGSLSTVLAYGIPFMTQQHTSVICAFVLREIDYVIGVSDTDRPNKKEDTDNGKGDAASEKTSLNSRYKGYLKQNLFLLNNSDSDTRRAAAGQNEGWHRPSENSGRQIHINLLIAIVNGLRRHAIADRLRLERAFHNLNAVSDGSTGDHDLGSSTLIERATASFNNCIEAIVDIGERVLLTLPTNSQTSLLGGLIVRAFLEAHIESEVLDTIGDDQLYLARDGNSHLRSIIEPLRYADAISNASVNPVWDPSHSAKYDDKNVASVSQLIGQPSQDVQDLVKGLFVRNLVDLRISGLGYGDFRVWLPSYSQPLAPEPLLFHFSSNFPHLPLHWVRDEEGNDLDDAGISSRYDFTLLLFLREWNRPWSPKSHLSFSHPFRSAVRQLALCAHRFGVPSDIVALVNSFLPRSWWPDDRLACWCRECQLLQLKDHFQAKISSRKSNWNQDDVVFMKPSYSPTTRPKTYAPLLVCKCNVALASSKDHMRYLHQEGHKRHCGLPPFRPFCEEDNAFCREVLGEHEDRNLLADENAEENWVEEGNLSDEDDDWESVHSDEELTEKKTMTEKILAFFEEKSYKHLR</sequence>
<organism evidence="2 3">
    <name type="scientific">Cyclotella cryptica</name>
    <dbReference type="NCBI Taxonomy" id="29204"/>
    <lineage>
        <taxon>Eukaryota</taxon>
        <taxon>Sar</taxon>
        <taxon>Stramenopiles</taxon>
        <taxon>Ochrophyta</taxon>
        <taxon>Bacillariophyta</taxon>
        <taxon>Coscinodiscophyceae</taxon>
        <taxon>Thalassiosirophycidae</taxon>
        <taxon>Stephanodiscales</taxon>
        <taxon>Stephanodiscaceae</taxon>
        <taxon>Cyclotella</taxon>
    </lineage>
</organism>
<dbReference type="Proteomes" id="UP001516023">
    <property type="component" value="Unassembled WGS sequence"/>
</dbReference>
<proteinExistence type="predicted"/>
<feature type="compositionally biased region" description="Acidic residues" evidence="1">
    <location>
        <begin position="986"/>
        <end position="1004"/>
    </location>
</feature>
<reference evidence="2 3" key="1">
    <citation type="journal article" date="2020" name="G3 (Bethesda)">
        <title>Improved Reference Genome for Cyclotella cryptica CCMP332, a Model for Cell Wall Morphogenesis, Salinity Adaptation, and Lipid Production in Diatoms (Bacillariophyta).</title>
        <authorList>
            <person name="Roberts W.R."/>
            <person name="Downey K.M."/>
            <person name="Ruck E.C."/>
            <person name="Traller J.C."/>
            <person name="Alverson A.J."/>
        </authorList>
    </citation>
    <scope>NUCLEOTIDE SEQUENCE [LARGE SCALE GENOMIC DNA]</scope>
    <source>
        <strain evidence="2 3">CCMP332</strain>
    </source>
</reference>
<feature type="region of interest" description="Disordered" evidence="1">
    <location>
        <begin position="109"/>
        <end position="128"/>
    </location>
</feature>
<name>A0ABD3Q6K2_9STRA</name>
<dbReference type="AlphaFoldDB" id="A0ABD3Q6K2"/>
<feature type="region of interest" description="Disordered" evidence="1">
    <location>
        <begin position="499"/>
        <end position="520"/>
    </location>
</feature>
<accession>A0ABD3Q6K2</accession>
<feature type="region of interest" description="Disordered" evidence="1">
    <location>
        <begin position="986"/>
        <end position="1013"/>
    </location>
</feature>
<feature type="region of interest" description="Disordered" evidence="1">
    <location>
        <begin position="421"/>
        <end position="441"/>
    </location>
</feature>
<feature type="region of interest" description="Disordered" evidence="1">
    <location>
        <begin position="46"/>
        <end position="77"/>
    </location>
</feature>
<protein>
    <submittedName>
        <fullName evidence="2">Uncharacterized protein</fullName>
    </submittedName>
</protein>
<evidence type="ECO:0000313" key="2">
    <source>
        <dbReference type="EMBL" id="KAL3795637.1"/>
    </source>
</evidence>
<dbReference type="EMBL" id="JABMIG020000069">
    <property type="protein sequence ID" value="KAL3795637.1"/>
    <property type="molecule type" value="Genomic_DNA"/>
</dbReference>
<feature type="region of interest" description="Disordered" evidence="1">
    <location>
        <begin position="224"/>
        <end position="245"/>
    </location>
</feature>
<gene>
    <name evidence="2" type="ORF">HJC23_002044</name>
</gene>
<evidence type="ECO:0000313" key="3">
    <source>
        <dbReference type="Proteomes" id="UP001516023"/>
    </source>
</evidence>
<evidence type="ECO:0000256" key="1">
    <source>
        <dbReference type="SAM" id="MobiDB-lite"/>
    </source>
</evidence>
<keyword evidence="3" id="KW-1185">Reference proteome</keyword>
<feature type="compositionally biased region" description="Acidic residues" evidence="1">
    <location>
        <begin position="421"/>
        <end position="434"/>
    </location>
</feature>
<feature type="compositionally biased region" description="Basic and acidic residues" evidence="1">
    <location>
        <begin position="499"/>
        <end position="518"/>
    </location>
</feature>
<comment type="caution">
    <text evidence="2">The sequence shown here is derived from an EMBL/GenBank/DDBJ whole genome shotgun (WGS) entry which is preliminary data.</text>
</comment>